<dbReference type="PANTHER" id="PTHR43685:SF2">
    <property type="entry name" value="GLYCOSYLTRANSFERASE 2-LIKE DOMAIN-CONTAINING PROTEIN"/>
    <property type="match status" value="1"/>
</dbReference>
<keyword evidence="1 4" id="KW-0808">Transferase</keyword>
<protein>
    <submittedName>
        <fullName evidence="4">Glycosyltransferase family 2 protein</fullName>
        <ecNumber evidence="4">2.4.-.-</ecNumber>
    </submittedName>
</protein>
<dbReference type="InterPro" id="IPR029044">
    <property type="entry name" value="Nucleotide-diphossugar_trans"/>
</dbReference>
<evidence type="ECO:0000256" key="1">
    <source>
        <dbReference type="ARBA" id="ARBA00022679"/>
    </source>
</evidence>
<dbReference type="Pfam" id="PF02709">
    <property type="entry name" value="Glyco_transf_7C"/>
    <property type="match status" value="1"/>
</dbReference>
<dbReference type="Pfam" id="PF00535">
    <property type="entry name" value="Glycos_transf_2"/>
    <property type="match status" value="1"/>
</dbReference>
<dbReference type="Proteomes" id="UP001595755">
    <property type="component" value="Unassembled WGS sequence"/>
</dbReference>
<feature type="domain" description="Galactosyltransferase C-terminal" evidence="3">
    <location>
        <begin position="166"/>
        <end position="223"/>
    </location>
</feature>
<evidence type="ECO:0000313" key="4">
    <source>
        <dbReference type="EMBL" id="MFC4304410.1"/>
    </source>
</evidence>
<name>A0ABV8SBM9_9BACL</name>
<evidence type="ECO:0000259" key="3">
    <source>
        <dbReference type="Pfam" id="PF02709"/>
    </source>
</evidence>
<keyword evidence="4" id="KW-0328">Glycosyltransferase</keyword>
<sequence length="395" mass="46796">MIKISVVIPTYNNKRLLNNTLESLNDQLGFESGGYEVIVVDEGSDDNTRNEIGETPRTYPFQYHYLERTENSCRSRVRNIGWSKARGEFVAFLDSDMIVGRSYIRELERCFETQPDLLVVSYRFMLKEPVALADVRSGRIFERNYRKLEYLEVRHFDSQLYSFNLPTLKHPWHCVYSCNMALPKARLEQLGGFEESYKGWGMEDTDIGYRCYRLGMSIVYSPGMDALHQYHGEAFGDLKSQNKMREWDLNIKQMYKLYPQLRRELPRWRLNYAYATRRVAPMLMRRERNRNVHRLALRKEEDLPFLKAQIAELSAQPGNLIIVRDEVESLDFHLWVQLLGHTRSEIRYFPSSYVFDPQEIKRFLGQVFSWKKLGVLAYRGMLLVGSRFVRSFYDR</sequence>
<dbReference type="EC" id="2.4.-.-" evidence="4"/>
<dbReference type="RefSeq" id="WP_204604875.1">
    <property type="nucleotide sequence ID" value="NZ_JBHSED010000023.1"/>
</dbReference>
<accession>A0ABV8SBM9</accession>
<organism evidence="4 5">
    <name type="scientific">Cohnella boryungensis</name>
    <dbReference type="NCBI Taxonomy" id="768479"/>
    <lineage>
        <taxon>Bacteria</taxon>
        <taxon>Bacillati</taxon>
        <taxon>Bacillota</taxon>
        <taxon>Bacilli</taxon>
        <taxon>Bacillales</taxon>
        <taxon>Paenibacillaceae</taxon>
        <taxon>Cohnella</taxon>
    </lineage>
</organism>
<dbReference type="GO" id="GO:0016757">
    <property type="term" value="F:glycosyltransferase activity"/>
    <property type="evidence" value="ECO:0007669"/>
    <property type="project" value="UniProtKB-KW"/>
</dbReference>
<dbReference type="CDD" id="cd00761">
    <property type="entry name" value="Glyco_tranf_GTA_type"/>
    <property type="match status" value="1"/>
</dbReference>
<dbReference type="InterPro" id="IPR027791">
    <property type="entry name" value="Galactosyl_T_C"/>
</dbReference>
<gene>
    <name evidence="4" type="ORF">ACFO1S_13360</name>
</gene>
<evidence type="ECO:0000313" key="5">
    <source>
        <dbReference type="Proteomes" id="UP001595755"/>
    </source>
</evidence>
<dbReference type="InterPro" id="IPR001173">
    <property type="entry name" value="Glyco_trans_2-like"/>
</dbReference>
<dbReference type="InterPro" id="IPR050834">
    <property type="entry name" value="Glycosyltransf_2"/>
</dbReference>
<comment type="caution">
    <text evidence="4">The sequence shown here is derived from an EMBL/GenBank/DDBJ whole genome shotgun (WGS) entry which is preliminary data.</text>
</comment>
<reference evidence="5" key="1">
    <citation type="journal article" date="2019" name="Int. J. Syst. Evol. Microbiol.">
        <title>The Global Catalogue of Microorganisms (GCM) 10K type strain sequencing project: providing services to taxonomists for standard genome sequencing and annotation.</title>
        <authorList>
            <consortium name="The Broad Institute Genomics Platform"/>
            <consortium name="The Broad Institute Genome Sequencing Center for Infectious Disease"/>
            <person name="Wu L."/>
            <person name="Ma J."/>
        </authorList>
    </citation>
    <scope>NUCLEOTIDE SEQUENCE [LARGE SCALE GENOMIC DNA]</scope>
    <source>
        <strain evidence="5">CGMCC 4.1641</strain>
    </source>
</reference>
<dbReference type="EMBL" id="JBHSED010000023">
    <property type="protein sequence ID" value="MFC4304410.1"/>
    <property type="molecule type" value="Genomic_DNA"/>
</dbReference>
<proteinExistence type="predicted"/>
<dbReference type="PANTHER" id="PTHR43685">
    <property type="entry name" value="GLYCOSYLTRANSFERASE"/>
    <property type="match status" value="1"/>
</dbReference>
<dbReference type="Gene3D" id="3.90.550.10">
    <property type="entry name" value="Spore Coat Polysaccharide Biosynthesis Protein SpsA, Chain A"/>
    <property type="match status" value="1"/>
</dbReference>
<evidence type="ECO:0000259" key="2">
    <source>
        <dbReference type="Pfam" id="PF00535"/>
    </source>
</evidence>
<keyword evidence="5" id="KW-1185">Reference proteome</keyword>
<feature type="domain" description="Glycosyltransferase 2-like" evidence="2">
    <location>
        <begin position="5"/>
        <end position="123"/>
    </location>
</feature>
<dbReference type="SUPFAM" id="SSF53448">
    <property type="entry name" value="Nucleotide-diphospho-sugar transferases"/>
    <property type="match status" value="1"/>
</dbReference>